<dbReference type="GO" id="GO:0016020">
    <property type="term" value="C:membrane"/>
    <property type="evidence" value="ECO:0007669"/>
    <property type="project" value="TreeGrafter"/>
</dbReference>
<dbReference type="GO" id="GO:0005615">
    <property type="term" value="C:extracellular space"/>
    <property type="evidence" value="ECO:0007669"/>
    <property type="project" value="TreeGrafter"/>
</dbReference>
<feature type="site" description="Transition state stabilizer" evidence="12">
    <location>
        <position position="399"/>
    </location>
</feature>
<dbReference type="SUPFAM" id="SSF63737">
    <property type="entry name" value="Leukotriene A4 hydrolase N-terminal domain"/>
    <property type="match status" value="1"/>
</dbReference>
<evidence type="ECO:0000256" key="8">
    <source>
        <dbReference type="ARBA" id="ARBA00023049"/>
    </source>
</evidence>
<dbReference type="InterPro" id="IPR014782">
    <property type="entry name" value="Peptidase_M1_dom"/>
</dbReference>
<dbReference type="Gene3D" id="1.10.390.10">
    <property type="entry name" value="Neutral Protease Domain 2"/>
    <property type="match status" value="1"/>
</dbReference>
<evidence type="ECO:0000259" key="17">
    <source>
        <dbReference type="Pfam" id="PF17900"/>
    </source>
</evidence>
<dbReference type="Proteomes" id="UP000219494">
    <property type="component" value="Unassembled WGS sequence"/>
</dbReference>
<dbReference type="Pfam" id="PF01433">
    <property type="entry name" value="Peptidase_M1"/>
    <property type="match status" value="1"/>
</dbReference>
<keyword evidence="19" id="KW-1185">Reference proteome</keyword>
<evidence type="ECO:0000256" key="12">
    <source>
        <dbReference type="PIRSR" id="PIRSR634016-4"/>
    </source>
</evidence>
<dbReference type="InterPro" id="IPR045357">
    <property type="entry name" value="Aminopeptidase_N-like_N"/>
</dbReference>
<dbReference type="InterPro" id="IPR034016">
    <property type="entry name" value="M1_APN-typ"/>
</dbReference>
<dbReference type="Gene3D" id="1.25.50.20">
    <property type="match status" value="1"/>
</dbReference>
<organism evidence="18 19">
    <name type="scientific">Sphingomonas guangdongensis</name>
    <dbReference type="NCBI Taxonomy" id="1141890"/>
    <lineage>
        <taxon>Bacteria</taxon>
        <taxon>Pseudomonadati</taxon>
        <taxon>Pseudomonadota</taxon>
        <taxon>Alphaproteobacteria</taxon>
        <taxon>Sphingomonadales</taxon>
        <taxon>Sphingomonadaceae</taxon>
        <taxon>Sphingomonas</taxon>
    </lineage>
</organism>
<evidence type="ECO:0000256" key="1">
    <source>
        <dbReference type="ARBA" id="ARBA00000098"/>
    </source>
</evidence>
<keyword evidence="3 13" id="KW-0031">Aminopeptidase</keyword>
<evidence type="ECO:0000313" key="18">
    <source>
        <dbReference type="EMBL" id="SOB87058.1"/>
    </source>
</evidence>
<dbReference type="RefSeq" id="WP_097063995.1">
    <property type="nucleotide sequence ID" value="NZ_OBMI01000002.1"/>
</dbReference>
<dbReference type="GO" id="GO:0042277">
    <property type="term" value="F:peptide binding"/>
    <property type="evidence" value="ECO:0007669"/>
    <property type="project" value="TreeGrafter"/>
</dbReference>
<keyword evidence="8 13" id="KW-0482">Metalloprotease</keyword>
<dbReference type="InterPro" id="IPR001930">
    <property type="entry name" value="Peptidase_M1"/>
</dbReference>
<feature type="active site" description="Proton acceptor" evidence="9">
    <location>
        <position position="314"/>
    </location>
</feature>
<keyword evidence="5 11" id="KW-0479">Metal-binding</keyword>
<gene>
    <name evidence="18" type="ORF">SAMN06297144_2178</name>
</gene>
<feature type="binding site" evidence="10">
    <location>
        <position position="143"/>
    </location>
    <ligand>
        <name>substrate</name>
    </ligand>
</feature>
<feature type="binding site" evidence="10">
    <location>
        <position position="797"/>
    </location>
    <ligand>
        <name>substrate</name>
    </ligand>
</feature>
<dbReference type="GO" id="GO:0005737">
    <property type="term" value="C:cytoplasm"/>
    <property type="evidence" value="ECO:0007669"/>
    <property type="project" value="TreeGrafter"/>
</dbReference>
<evidence type="ECO:0000256" key="14">
    <source>
        <dbReference type="SAM" id="SignalP"/>
    </source>
</evidence>
<feature type="binding site" evidence="11">
    <location>
        <position position="336"/>
    </location>
    <ligand>
        <name>Zn(2+)</name>
        <dbReference type="ChEBI" id="CHEBI:29105"/>
        <note>catalytic</note>
    </ligand>
</feature>
<dbReference type="AlphaFoldDB" id="A0A285QZX2"/>
<keyword evidence="4 13" id="KW-0645">Protease</keyword>
<evidence type="ECO:0000256" key="9">
    <source>
        <dbReference type="PIRSR" id="PIRSR634016-1"/>
    </source>
</evidence>
<feature type="binding site" evidence="11">
    <location>
        <position position="313"/>
    </location>
    <ligand>
        <name>Zn(2+)</name>
        <dbReference type="ChEBI" id="CHEBI:29105"/>
        <note>catalytic</note>
    </ligand>
</feature>
<name>A0A285QZX2_9SPHN</name>
<feature type="binding site" evidence="10">
    <location>
        <begin position="277"/>
        <end position="281"/>
    </location>
    <ligand>
        <name>substrate</name>
    </ligand>
</feature>
<keyword evidence="14" id="KW-0732">Signal</keyword>
<comment type="similarity">
    <text evidence="2 13">Belongs to the peptidase M1 family.</text>
</comment>
<dbReference type="GO" id="GO:0006508">
    <property type="term" value="P:proteolysis"/>
    <property type="evidence" value="ECO:0007669"/>
    <property type="project" value="UniProtKB-KW"/>
</dbReference>
<evidence type="ECO:0000256" key="10">
    <source>
        <dbReference type="PIRSR" id="PIRSR634016-2"/>
    </source>
</evidence>
<evidence type="ECO:0000259" key="15">
    <source>
        <dbReference type="Pfam" id="PF01433"/>
    </source>
</evidence>
<dbReference type="InterPro" id="IPR050344">
    <property type="entry name" value="Peptidase_M1_aminopeptidases"/>
</dbReference>
<evidence type="ECO:0000256" key="3">
    <source>
        <dbReference type="ARBA" id="ARBA00022438"/>
    </source>
</evidence>
<dbReference type="CDD" id="cd09601">
    <property type="entry name" value="M1_APN-Q_like"/>
    <property type="match status" value="1"/>
</dbReference>
<comment type="cofactor">
    <cofactor evidence="11 13">
        <name>Zn(2+)</name>
        <dbReference type="ChEBI" id="CHEBI:29105"/>
    </cofactor>
    <text evidence="11 13">Binds 1 zinc ion per subunit.</text>
</comment>
<feature type="domain" description="Peptidase M1 membrane alanine aminopeptidase" evidence="15">
    <location>
        <begin position="239"/>
        <end position="458"/>
    </location>
</feature>
<dbReference type="PANTHER" id="PTHR11533:SF174">
    <property type="entry name" value="PUROMYCIN-SENSITIVE AMINOPEPTIDASE-RELATED"/>
    <property type="match status" value="1"/>
</dbReference>
<dbReference type="InterPro" id="IPR042097">
    <property type="entry name" value="Aminopeptidase_N-like_N_sf"/>
</dbReference>
<dbReference type="InterPro" id="IPR024571">
    <property type="entry name" value="ERAP1-like_C_dom"/>
</dbReference>
<evidence type="ECO:0000256" key="13">
    <source>
        <dbReference type="RuleBase" id="RU364040"/>
    </source>
</evidence>
<evidence type="ECO:0000313" key="19">
    <source>
        <dbReference type="Proteomes" id="UP000219494"/>
    </source>
</evidence>
<dbReference type="GO" id="GO:0043171">
    <property type="term" value="P:peptide catabolic process"/>
    <property type="evidence" value="ECO:0007669"/>
    <property type="project" value="TreeGrafter"/>
</dbReference>
<keyword evidence="7 11" id="KW-0862">Zinc</keyword>
<keyword evidence="6 13" id="KW-0378">Hydrolase</keyword>
<dbReference type="OrthoDB" id="100605at2"/>
<feature type="chain" id="PRO_5012515698" description="Aminopeptidase" evidence="14">
    <location>
        <begin position="20"/>
        <end position="859"/>
    </location>
</feature>
<dbReference type="GO" id="GO:0070006">
    <property type="term" value="F:metalloaminopeptidase activity"/>
    <property type="evidence" value="ECO:0007669"/>
    <property type="project" value="TreeGrafter"/>
</dbReference>
<dbReference type="EMBL" id="OBMI01000002">
    <property type="protein sequence ID" value="SOB87058.1"/>
    <property type="molecule type" value="Genomic_DNA"/>
</dbReference>
<dbReference type="Pfam" id="PF11838">
    <property type="entry name" value="ERAP1_C"/>
    <property type="match status" value="1"/>
</dbReference>
<dbReference type="InterPro" id="IPR027268">
    <property type="entry name" value="Peptidase_M4/M1_CTD_sf"/>
</dbReference>
<feature type="signal peptide" evidence="14">
    <location>
        <begin position="1"/>
        <end position="19"/>
    </location>
</feature>
<dbReference type="FunFam" id="1.10.390.10:FF:000006">
    <property type="entry name" value="Puromycin-sensitive aminopeptidase"/>
    <property type="match status" value="1"/>
</dbReference>
<dbReference type="Gene3D" id="2.60.40.1730">
    <property type="entry name" value="tricorn interacting facor f3 domain"/>
    <property type="match status" value="1"/>
</dbReference>
<reference evidence="18 19" key="1">
    <citation type="submission" date="2017-07" db="EMBL/GenBank/DDBJ databases">
        <authorList>
            <person name="Sun Z.S."/>
            <person name="Albrecht U."/>
            <person name="Echele G."/>
            <person name="Lee C.C."/>
        </authorList>
    </citation>
    <scope>NUCLEOTIDE SEQUENCE [LARGE SCALE GENOMIC DNA]</scope>
    <source>
        <strain evidence="18 19">CGMCC 1.12672</strain>
    </source>
</reference>
<sequence length="859" mass="93208">MTKLAFATLMLTASTPALAQGQLPRTVVPVSYDIRVEPDARAMTFTGSETVNVRVTAPTRTIVLNAADLDVTLATFDGQPVRVAADAANQRLTLTLPKPANVGAHRLSFTWSGKINTSAAGLFAIDYQDPDGTKQRMLATQFEAPDARRFAPMWDEPSFKAKFTLAAVAPKGQLAYSNMPAKVTKLSGDRQLYSFAESPIMSSYLLFLGMGDVERKTVMAGKTEIGVITRKGVVDQGDYALKAAKNLLAYYNDYFGVAYPLPKLDMIAGPGSSQFFGAMENWGAIFYFEPELLFDPKRNTVSNQQRIYSVVAHEMAHQWFGDLVTMRWWDDLWLNEGFASWMEGKATNDLNPQWQYAAQNVATEREAALRLDASAATHPVIRKVETVDQIGEAFDTITYQKGQAVIGMLESTVGAQQFRDGVRRYMARHQYSNTVTDQLWAEVSANAGRNVKPFMDDFTLQGGVPLISVGAGTCTSGRATVSFRQTRFGLDPTSKAPQQWRVPVTYTILGSADRGAKEVRGPTAQTASAPCGTLVVNPGKGGYYRVRYDEAAHAAIVRDFGRLAVADQLGTLGDDLALGYSGDQDAARYFETLAAVTPAADPLVWTMATSQLARLSALYEGTPLGERLKARTLAVLAPALDRVGLEPRRDDSAVVTNLREVLLSVLGSAGDPRVLSASRRYVDRFGPGVNRIPPAIRSAMLATFAANMTAADYEALLAATRRETDPVIKNQYISLLGRAEDPALAQRSLELVRTPGFTDPQRVSLLASVAGAHPDLAFDFATANAALINPLLETSSRSSFIVQLGGGSNDPAMIEKIGRFALTLPATSRGPAERTVSTIRNRAAVAERLRPAVTRWSGQ</sequence>
<evidence type="ECO:0000256" key="5">
    <source>
        <dbReference type="ARBA" id="ARBA00022723"/>
    </source>
</evidence>
<evidence type="ECO:0000256" key="11">
    <source>
        <dbReference type="PIRSR" id="PIRSR634016-3"/>
    </source>
</evidence>
<dbReference type="GO" id="GO:0016285">
    <property type="term" value="F:alanyl aminopeptidase activity"/>
    <property type="evidence" value="ECO:0007669"/>
    <property type="project" value="UniProtKB-EC"/>
</dbReference>
<evidence type="ECO:0000256" key="6">
    <source>
        <dbReference type="ARBA" id="ARBA00022801"/>
    </source>
</evidence>
<dbReference type="PRINTS" id="PR00756">
    <property type="entry name" value="ALADIPTASE"/>
</dbReference>
<evidence type="ECO:0000256" key="4">
    <source>
        <dbReference type="ARBA" id="ARBA00022670"/>
    </source>
</evidence>
<protein>
    <recommendedName>
        <fullName evidence="13">Aminopeptidase</fullName>
        <ecNumber evidence="13">3.4.11.-</ecNumber>
    </recommendedName>
</protein>
<dbReference type="Pfam" id="PF17900">
    <property type="entry name" value="Peptidase_M1_N"/>
    <property type="match status" value="1"/>
</dbReference>
<feature type="binding site" evidence="11">
    <location>
        <position position="317"/>
    </location>
    <ligand>
        <name>Zn(2+)</name>
        <dbReference type="ChEBI" id="CHEBI:29105"/>
        <note>catalytic</note>
    </ligand>
</feature>
<accession>A0A285QZX2</accession>
<proteinExistence type="inferred from homology"/>
<dbReference type="PANTHER" id="PTHR11533">
    <property type="entry name" value="PROTEASE M1 ZINC METALLOPROTEASE"/>
    <property type="match status" value="1"/>
</dbReference>
<feature type="domain" description="Aminopeptidase N-like N-terminal" evidence="17">
    <location>
        <begin position="28"/>
        <end position="205"/>
    </location>
</feature>
<dbReference type="GO" id="GO:0008270">
    <property type="term" value="F:zinc ion binding"/>
    <property type="evidence" value="ECO:0007669"/>
    <property type="project" value="UniProtKB-UniRule"/>
</dbReference>
<evidence type="ECO:0000256" key="2">
    <source>
        <dbReference type="ARBA" id="ARBA00010136"/>
    </source>
</evidence>
<dbReference type="SUPFAM" id="SSF55486">
    <property type="entry name" value="Metalloproteases ('zincins'), catalytic domain"/>
    <property type="match status" value="1"/>
</dbReference>
<dbReference type="EC" id="3.4.11.-" evidence="13"/>
<evidence type="ECO:0000259" key="16">
    <source>
        <dbReference type="Pfam" id="PF11838"/>
    </source>
</evidence>
<evidence type="ECO:0000256" key="7">
    <source>
        <dbReference type="ARBA" id="ARBA00022833"/>
    </source>
</evidence>
<comment type="catalytic activity">
    <reaction evidence="1">
        <text>Release of an N-terminal amino acid, Xaa-|-Yaa- from a peptide, amide or arylamide. Xaa is preferably Ala, but may be most amino acids including Pro (slow action). When a terminal hydrophobic residue is followed by a prolyl residue, the two may be released as an intact Xaa-Pro dipeptide.</text>
        <dbReference type="EC" id="3.4.11.2"/>
    </reaction>
</comment>
<dbReference type="Gene3D" id="2.60.40.1910">
    <property type="match status" value="1"/>
</dbReference>
<feature type="domain" description="ERAP1-like C-terminal" evidence="16">
    <location>
        <begin position="535"/>
        <end position="828"/>
    </location>
</feature>